<dbReference type="PANTHER" id="PTHR33112:SF1">
    <property type="entry name" value="HETEROKARYON INCOMPATIBILITY DOMAIN-CONTAINING PROTEIN"/>
    <property type="match status" value="1"/>
</dbReference>
<dbReference type="InterPro" id="IPR010730">
    <property type="entry name" value="HET"/>
</dbReference>
<sequence length="770" mass="86420">MSQQMNPSSKASSAELCNNCKTIDFAAIFSIDPSSLQSTNKDVFEEPLQDGRKVADLHDDPQRRFDLSSPCPLCRLCAIISKDGGKSSPTADDKTSSFLAVRSTAGLLETGSVFSGDKRTADPETVPKLILQIFSGSLHYFEVLAAEYYLFDQCSISSDDSKTKEIQTTEQMGCGGFGKINASILRSLLDYCVENHADSPICGTGHHSRNLNLPAFKVIDTKSLAIVDAGPNPVYTALSYRWGEQAYDPTCQPFDEKGMMRDESALPLLISDALKVTRDLGFRYCWVDRYCIPQNDPQAMEIQFGQMDEIYRMAIVTIIATSSSPFLPGVSNNLKTAVSPVRVGDYHIAAATLNFDRMRGQIKYSPWATRAWTYQEGLFSCRRLYFTDTGVYYECGRTASGEPGFGALQPRWNLREKDKAPWVLPPTSPEREQSLLDCISTYSKRYLTFTKDRLAAALGILHAFEAPGQLIRHYLGTPILHSKTVETDPLRGLVTGFLRGMLFYRGKERCRDLPSWSWAGWIGEIHFYQNIVQGGLRSETLRTAVHLTSELLDGSMLPWDSLDNVQRVSSTPISALSNFIHMDALSVRIHVKNWGFEATDLSSNPVAPFVVNLRTKELENAEDKEFPFEELRGKILEIPGRGEFYIEFDIERSPGQNRRGANDGVLTGIVILSGQDGLAIILVEPMDDGNSAMERFGIIRVEPNTVFFRPDLRPALHSIRTEDDLDEYHDRLDEMNAEEMCEEINMPTWEEFVAWFWESGQAERRSIRLG</sequence>
<name>A0A395TAD0_9HYPO</name>
<dbReference type="STRING" id="694270.A0A395TAD0"/>
<accession>A0A395TAD0</accession>
<feature type="domain" description="Heterokaryon incompatibility" evidence="1">
    <location>
        <begin position="235"/>
        <end position="376"/>
    </location>
</feature>
<evidence type="ECO:0000313" key="2">
    <source>
        <dbReference type="EMBL" id="RGP81389.1"/>
    </source>
</evidence>
<dbReference type="OrthoDB" id="5428863at2759"/>
<dbReference type="EMBL" id="PXOG01000011">
    <property type="protein sequence ID" value="RGP81389.1"/>
    <property type="molecule type" value="Genomic_DNA"/>
</dbReference>
<dbReference type="AlphaFoldDB" id="A0A395TAD0"/>
<dbReference type="PANTHER" id="PTHR33112">
    <property type="entry name" value="DOMAIN PROTEIN, PUTATIVE-RELATED"/>
    <property type="match status" value="1"/>
</dbReference>
<keyword evidence="3" id="KW-1185">Reference proteome</keyword>
<dbReference type="Proteomes" id="UP000266234">
    <property type="component" value="Unassembled WGS sequence"/>
</dbReference>
<gene>
    <name evidence="2" type="ORF">FLONG3_533</name>
</gene>
<dbReference type="Pfam" id="PF06985">
    <property type="entry name" value="HET"/>
    <property type="match status" value="1"/>
</dbReference>
<organism evidence="2 3">
    <name type="scientific">Fusarium longipes</name>
    <dbReference type="NCBI Taxonomy" id="694270"/>
    <lineage>
        <taxon>Eukaryota</taxon>
        <taxon>Fungi</taxon>
        <taxon>Dikarya</taxon>
        <taxon>Ascomycota</taxon>
        <taxon>Pezizomycotina</taxon>
        <taxon>Sordariomycetes</taxon>
        <taxon>Hypocreomycetidae</taxon>
        <taxon>Hypocreales</taxon>
        <taxon>Nectriaceae</taxon>
        <taxon>Fusarium</taxon>
    </lineage>
</organism>
<comment type="caution">
    <text evidence="2">The sequence shown here is derived from an EMBL/GenBank/DDBJ whole genome shotgun (WGS) entry which is preliminary data.</text>
</comment>
<reference evidence="2 3" key="1">
    <citation type="journal article" date="2018" name="PLoS Pathog.">
        <title>Evolution of structural diversity of trichothecenes, a family of toxins produced by plant pathogenic and entomopathogenic fungi.</title>
        <authorList>
            <person name="Proctor R.H."/>
            <person name="McCormick S.P."/>
            <person name="Kim H.S."/>
            <person name="Cardoza R.E."/>
            <person name="Stanley A.M."/>
            <person name="Lindo L."/>
            <person name="Kelly A."/>
            <person name="Brown D.W."/>
            <person name="Lee T."/>
            <person name="Vaughan M.M."/>
            <person name="Alexander N.J."/>
            <person name="Busman M."/>
            <person name="Gutierrez S."/>
        </authorList>
    </citation>
    <scope>NUCLEOTIDE SEQUENCE [LARGE SCALE GENOMIC DNA]</scope>
    <source>
        <strain evidence="2 3">NRRL 20695</strain>
    </source>
</reference>
<evidence type="ECO:0000313" key="3">
    <source>
        <dbReference type="Proteomes" id="UP000266234"/>
    </source>
</evidence>
<proteinExistence type="predicted"/>
<evidence type="ECO:0000259" key="1">
    <source>
        <dbReference type="Pfam" id="PF06985"/>
    </source>
</evidence>
<protein>
    <submittedName>
        <fullName evidence="2">Heterokaryon incompatibility het domain-containing</fullName>
    </submittedName>
</protein>